<dbReference type="RefSeq" id="XP_025371380.1">
    <property type="nucleotide sequence ID" value="XM_025517292.1"/>
</dbReference>
<reference evidence="1 2" key="1">
    <citation type="journal article" date="2018" name="Mol. Biol. Evol.">
        <title>Broad Genomic Sampling Reveals a Smut Pathogenic Ancestry of the Fungal Clade Ustilaginomycotina.</title>
        <authorList>
            <person name="Kijpornyongpan T."/>
            <person name="Mondo S.J."/>
            <person name="Barry K."/>
            <person name="Sandor L."/>
            <person name="Lee J."/>
            <person name="Lipzen A."/>
            <person name="Pangilinan J."/>
            <person name="LaButti K."/>
            <person name="Hainaut M."/>
            <person name="Henrissat B."/>
            <person name="Grigoriev I.V."/>
            <person name="Spatafora J.W."/>
            <person name="Aime M.C."/>
        </authorList>
    </citation>
    <scope>NUCLEOTIDE SEQUENCE [LARGE SCALE GENOMIC DNA]</scope>
    <source>
        <strain evidence="1 2">MCA 4658</strain>
    </source>
</reference>
<accession>A0A316W355</accession>
<dbReference type="GeneID" id="37039162"/>
<sequence>MGLNRACKGPRKAMLAKLSLRGVACAPLHHSRSIRSHESSVVKSRVLGPTTQPLCTQTQHRPIVTAAAAASEMHTRRSIRMRGSHVRVVGECPLTTTQDLTSPPAASFHLATRNVCMVGLTRCDLILLGAARQRSRRSLLGSCSSLGSILQGPRMIDDMMTGPSIARMR</sequence>
<organism evidence="1 2">
    <name type="scientific">Ceraceosorus guamensis</name>
    <dbReference type="NCBI Taxonomy" id="1522189"/>
    <lineage>
        <taxon>Eukaryota</taxon>
        <taxon>Fungi</taxon>
        <taxon>Dikarya</taxon>
        <taxon>Basidiomycota</taxon>
        <taxon>Ustilaginomycotina</taxon>
        <taxon>Exobasidiomycetes</taxon>
        <taxon>Ceraceosorales</taxon>
        <taxon>Ceraceosoraceae</taxon>
        <taxon>Ceraceosorus</taxon>
    </lineage>
</organism>
<dbReference type="EMBL" id="KZ819363">
    <property type="protein sequence ID" value="PWN44220.1"/>
    <property type="molecule type" value="Genomic_DNA"/>
</dbReference>
<evidence type="ECO:0000313" key="1">
    <source>
        <dbReference type="EMBL" id="PWN44220.1"/>
    </source>
</evidence>
<protein>
    <submittedName>
        <fullName evidence="1">Uncharacterized protein</fullName>
    </submittedName>
</protein>
<keyword evidence="2" id="KW-1185">Reference proteome</keyword>
<dbReference type="Proteomes" id="UP000245783">
    <property type="component" value="Unassembled WGS sequence"/>
</dbReference>
<proteinExistence type="predicted"/>
<dbReference type="AlphaFoldDB" id="A0A316W355"/>
<name>A0A316W355_9BASI</name>
<evidence type="ECO:0000313" key="2">
    <source>
        <dbReference type="Proteomes" id="UP000245783"/>
    </source>
</evidence>
<gene>
    <name evidence="1" type="ORF">IE81DRAFT_38380</name>
</gene>
<dbReference type="InParanoid" id="A0A316W355"/>